<dbReference type="Pfam" id="PF01636">
    <property type="entry name" value="APH"/>
    <property type="match status" value="1"/>
</dbReference>
<protein>
    <submittedName>
        <fullName evidence="9">APH(3') family aminoglycoside O-phosphotransferase</fullName>
    </submittedName>
</protein>
<name>A0ABV6KH21_9BACI</name>
<evidence type="ECO:0000256" key="3">
    <source>
        <dbReference type="ARBA" id="ARBA00022741"/>
    </source>
</evidence>
<evidence type="ECO:0000256" key="1">
    <source>
        <dbReference type="ARBA" id="ARBA00006219"/>
    </source>
</evidence>
<gene>
    <name evidence="9" type="ORF">ACFFHM_17395</name>
</gene>
<evidence type="ECO:0000313" key="9">
    <source>
        <dbReference type="EMBL" id="MFC0472225.1"/>
    </source>
</evidence>
<dbReference type="InterPro" id="IPR002575">
    <property type="entry name" value="Aminoglycoside_PTrfase"/>
</dbReference>
<comment type="similarity">
    <text evidence="1 7">Belongs to the aminoglycoside phosphotransferase family.</text>
</comment>
<dbReference type="InterPro" id="IPR024165">
    <property type="entry name" value="Kan/Strep_kinase"/>
</dbReference>
<evidence type="ECO:0000256" key="7">
    <source>
        <dbReference type="PIRNR" id="PIRNR000706"/>
    </source>
</evidence>
<dbReference type="Gene3D" id="3.30.200.20">
    <property type="entry name" value="Phosphorylase Kinase, domain 1"/>
    <property type="match status" value="1"/>
</dbReference>
<evidence type="ECO:0000256" key="2">
    <source>
        <dbReference type="ARBA" id="ARBA00022679"/>
    </source>
</evidence>
<dbReference type="PANTHER" id="PTHR21310:SF41">
    <property type="entry name" value="3'-PHOSPHOTRANSFERASE, PUTATIVE-RELATED"/>
    <property type="match status" value="1"/>
</dbReference>
<evidence type="ECO:0000256" key="6">
    <source>
        <dbReference type="ARBA" id="ARBA00023251"/>
    </source>
</evidence>
<dbReference type="Proteomes" id="UP001589838">
    <property type="component" value="Unassembled WGS sequence"/>
</dbReference>
<dbReference type="RefSeq" id="WP_335964164.1">
    <property type="nucleotide sequence ID" value="NZ_JAXBLX010000090.1"/>
</dbReference>
<keyword evidence="2 7" id="KW-0808">Transferase</keyword>
<accession>A0ABV6KH21</accession>
<dbReference type="EMBL" id="JBHLUX010000061">
    <property type="protein sequence ID" value="MFC0472225.1"/>
    <property type="molecule type" value="Genomic_DNA"/>
</dbReference>
<evidence type="ECO:0000313" key="10">
    <source>
        <dbReference type="Proteomes" id="UP001589838"/>
    </source>
</evidence>
<feature type="domain" description="Aminoglycoside phosphotransferase" evidence="8">
    <location>
        <begin position="17"/>
        <end position="241"/>
    </location>
</feature>
<dbReference type="InterPro" id="IPR011009">
    <property type="entry name" value="Kinase-like_dom_sf"/>
</dbReference>
<dbReference type="Gene3D" id="3.90.1200.10">
    <property type="match status" value="1"/>
</dbReference>
<keyword evidence="3 7" id="KW-0547">Nucleotide-binding</keyword>
<dbReference type="SUPFAM" id="SSF56112">
    <property type="entry name" value="Protein kinase-like (PK-like)"/>
    <property type="match status" value="1"/>
</dbReference>
<dbReference type="CDD" id="cd05150">
    <property type="entry name" value="APH"/>
    <property type="match status" value="1"/>
</dbReference>
<keyword evidence="5 7" id="KW-0067">ATP-binding</keyword>
<evidence type="ECO:0000256" key="4">
    <source>
        <dbReference type="ARBA" id="ARBA00022777"/>
    </source>
</evidence>
<dbReference type="PANTHER" id="PTHR21310">
    <property type="entry name" value="AMINOGLYCOSIDE PHOSPHOTRANSFERASE-RELATED-RELATED"/>
    <property type="match status" value="1"/>
</dbReference>
<evidence type="ECO:0000256" key="5">
    <source>
        <dbReference type="ARBA" id="ARBA00022840"/>
    </source>
</evidence>
<dbReference type="NCBIfam" id="NF033068">
    <property type="entry name" value="APH_3p"/>
    <property type="match status" value="1"/>
</dbReference>
<sequence length="257" mass="29972">MKEVPQSLARLTNGYSWEQITIGHSDSMTFLLKGSTYNHYLKIQPNNSVENLYHEKEKIEWLQGKLSVPEVLYYDKDEVNEYLLVTEIKGINASDKSYEANIHLLMELLALGLKTLHRLSIENCPFNQKLDIKIEEAKRRVENGLVDEEDFDEIRIGLKARDLYKELILNKPQNEDLVFTHGDYCLPNIIIDQGKVSGFIDLGRAGVSDRYQDLALAIRSITYNFGEEYIPFFLKEYGYKELDETKISYYQLMDEFF</sequence>
<keyword evidence="10" id="KW-1185">Reference proteome</keyword>
<reference evidence="9 10" key="1">
    <citation type="submission" date="2024-09" db="EMBL/GenBank/DDBJ databases">
        <authorList>
            <person name="Sun Q."/>
            <person name="Mori K."/>
        </authorList>
    </citation>
    <scope>NUCLEOTIDE SEQUENCE [LARGE SCALE GENOMIC DNA]</scope>
    <source>
        <strain evidence="9 10">NCAIM B.02610</strain>
    </source>
</reference>
<proteinExistence type="inferred from homology"/>
<comment type="caution">
    <text evidence="9">The sequence shown here is derived from an EMBL/GenBank/DDBJ whole genome shotgun (WGS) entry which is preliminary data.</text>
</comment>
<organism evidence="9 10">
    <name type="scientific">Halalkalibacter kiskunsagensis</name>
    <dbReference type="NCBI Taxonomy" id="1548599"/>
    <lineage>
        <taxon>Bacteria</taxon>
        <taxon>Bacillati</taxon>
        <taxon>Bacillota</taxon>
        <taxon>Bacilli</taxon>
        <taxon>Bacillales</taxon>
        <taxon>Bacillaceae</taxon>
        <taxon>Halalkalibacter</taxon>
    </lineage>
</organism>
<dbReference type="PIRSF" id="PIRSF000706">
    <property type="entry name" value="Kanamycin_kin"/>
    <property type="match status" value="1"/>
</dbReference>
<dbReference type="InterPro" id="IPR051678">
    <property type="entry name" value="AGP_Transferase"/>
</dbReference>
<evidence type="ECO:0000259" key="8">
    <source>
        <dbReference type="Pfam" id="PF01636"/>
    </source>
</evidence>
<keyword evidence="4 7" id="KW-0418">Kinase</keyword>
<keyword evidence="6 7" id="KW-0046">Antibiotic resistance</keyword>